<evidence type="ECO:0000313" key="2">
    <source>
        <dbReference type="EMBL" id="NLD25566.1"/>
    </source>
</evidence>
<gene>
    <name evidence="2" type="ORF">GX656_02905</name>
</gene>
<evidence type="ECO:0000256" key="1">
    <source>
        <dbReference type="SAM" id="MobiDB-lite"/>
    </source>
</evidence>
<comment type="caution">
    <text evidence="2">The sequence shown here is derived from an EMBL/GenBank/DDBJ whole genome shotgun (WGS) entry which is preliminary data.</text>
</comment>
<feature type="region of interest" description="Disordered" evidence="1">
    <location>
        <begin position="100"/>
        <end position="132"/>
    </location>
</feature>
<evidence type="ECO:0000313" key="3">
    <source>
        <dbReference type="Proteomes" id="UP000545876"/>
    </source>
</evidence>
<reference evidence="2 3" key="1">
    <citation type="journal article" date="2020" name="Biotechnol. Biofuels">
        <title>New insights from the biogas microbiome by comprehensive genome-resolved metagenomics of nearly 1600 species originating from multiple anaerobic digesters.</title>
        <authorList>
            <person name="Campanaro S."/>
            <person name="Treu L."/>
            <person name="Rodriguez-R L.M."/>
            <person name="Kovalovszki A."/>
            <person name="Ziels R.M."/>
            <person name="Maus I."/>
            <person name="Zhu X."/>
            <person name="Kougias P.G."/>
            <person name="Basile A."/>
            <person name="Luo G."/>
            <person name="Schluter A."/>
            <person name="Konstantinidis K.T."/>
            <person name="Angelidaki I."/>
        </authorList>
    </citation>
    <scope>NUCLEOTIDE SEQUENCE [LARGE SCALE GENOMIC DNA]</scope>
    <source>
        <strain evidence="2">AS06rmzACSIP_65</strain>
    </source>
</reference>
<dbReference type="Proteomes" id="UP000545876">
    <property type="component" value="Unassembled WGS sequence"/>
</dbReference>
<accession>A0A847D196</accession>
<organism evidence="2 3">
    <name type="scientific">Candidatus Dojkabacteria bacterium</name>
    <dbReference type="NCBI Taxonomy" id="2099670"/>
    <lineage>
        <taxon>Bacteria</taxon>
        <taxon>Candidatus Dojkabacteria</taxon>
    </lineage>
</organism>
<protein>
    <recommendedName>
        <fullName evidence="4">Excalibur calcium-binding domain-containing protein</fullName>
    </recommendedName>
</protein>
<proteinExistence type="predicted"/>
<dbReference type="EMBL" id="JAAZBX010000010">
    <property type="protein sequence ID" value="NLD25566.1"/>
    <property type="molecule type" value="Genomic_DNA"/>
</dbReference>
<sequence>MKIPKFKPLAEGSEKSKNVFKYILSGGLIVLLTALGLEVSNNDYDLGKILEGSSWKDAKVMRDKDGNVVTDGSGKYTNDYNCDDFDSQDQAQRFFDKVKADTGEDPNRLDGDKDTVACEDLPKEKSPENEIIDKVVDAIGE</sequence>
<dbReference type="AlphaFoldDB" id="A0A847D196"/>
<evidence type="ECO:0008006" key="4">
    <source>
        <dbReference type="Google" id="ProtNLM"/>
    </source>
</evidence>
<name>A0A847D196_9BACT</name>